<dbReference type="AlphaFoldDB" id="A0A084EZE8"/>
<protein>
    <recommendedName>
        <fullName evidence="4">HTH gntR-type domain-containing protein</fullName>
    </recommendedName>
</protein>
<evidence type="ECO:0000313" key="6">
    <source>
        <dbReference type="Proteomes" id="UP000028537"/>
    </source>
</evidence>
<dbReference type="SUPFAM" id="SSF46785">
    <property type="entry name" value="Winged helix' DNA-binding domain"/>
    <property type="match status" value="1"/>
</dbReference>
<feature type="domain" description="HTH gntR-type" evidence="4">
    <location>
        <begin position="1"/>
        <end position="53"/>
    </location>
</feature>
<name>A0A084EZE8_9BACT</name>
<keyword evidence="3" id="KW-0804">Transcription</keyword>
<evidence type="ECO:0000256" key="1">
    <source>
        <dbReference type="ARBA" id="ARBA00023015"/>
    </source>
</evidence>
<dbReference type="Proteomes" id="UP000028537">
    <property type="component" value="Unassembled WGS sequence"/>
</dbReference>
<dbReference type="InterPro" id="IPR000524">
    <property type="entry name" value="Tscrpt_reg_HTH_GntR"/>
</dbReference>
<evidence type="ECO:0000256" key="2">
    <source>
        <dbReference type="ARBA" id="ARBA00023125"/>
    </source>
</evidence>
<gene>
    <name evidence="5" type="ORF">UDIV_3540</name>
</gene>
<dbReference type="PROSITE" id="PS50949">
    <property type="entry name" value="HTH_GNTR"/>
    <property type="match status" value="1"/>
</dbReference>
<dbReference type="InterPro" id="IPR036388">
    <property type="entry name" value="WH-like_DNA-bd_sf"/>
</dbReference>
<evidence type="ECO:0000259" key="4">
    <source>
        <dbReference type="PROSITE" id="PS50949"/>
    </source>
</evidence>
<dbReference type="Pfam" id="PF00392">
    <property type="entry name" value="GntR"/>
    <property type="match status" value="1"/>
</dbReference>
<dbReference type="eggNOG" id="COG2188">
    <property type="taxonomic scope" value="Bacteria"/>
</dbReference>
<dbReference type="GO" id="GO:0003700">
    <property type="term" value="F:DNA-binding transcription factor activity"/>
    <property type="evidence" value="ECO:0007669"/>
    <property type="project" value="InterPro"/>
</dbReference>
<keyword evidence="1" id="KW-0805">Transcription regulation</keyword>
<proteinExistence type="predicted"/>
<reference evidence="5 6" key="1">
    <citation type="submission" date="2014-02" db="EMBL/GenBank/DDBJ databases">
        <title>Genome sequence of Ureaplasma diversum strain 246.</title>
        <authorList>
            <person name="Sirand-Pugnet P."/>
            <person name="Breton M."/>
            <person name="Dordet-Frisoni E."/>
            <person name="Baranowski E."/>
            <person name="Barre A."/>
            <person name="Couture C."/>
            <person name="Dupuy V."/>
            <person name="Gaurivaud P."/>
            <person name="Jacob D."/>
            <person name="Lemaitre C."/>
            <person name="Manso-Silvan L."/>
            <person name="Nikolski M."/>
            <person name="Nouvel L.-X."/>
            <person name="Poumarat F."/>
            <person name="Tardy F."/>
            <person name="Thebault P."/>
            <person name="Theil S."/>
            <person name="Citti C."/>
            <person name="Thiaucourt F."/>
            <person name="Blanchard A."/>
        </authorList>
    </citation>
    <scope>NUCLEOTIDE SEQUENCE [LARGE SCALE GENOMIC DNA]</scope>
    <source>
        <strain evidence="5 6">NCTC 246</strain>
    </source>
</reference>
<keyword evidence="2" id="KW-0238">DNA-binding</keyword>
<accession>A0A084EZE8</accession>
<keyword evidence="6" id="KW-1185">Reference proteome</keyword>
<evidence type="ECO:0000256" key="3">
    <source>
        <dbReference type="ARBA" id="ARBA00023163"/>
    </source>
</evidence>
<organism evidence="5 6">
    <name type="scientific">Ureaplasma diversum NCTC 246</name>
    <dbReference type="NCBI Taxonomy" id="1188241"/>
    <lineage>
        <taxon>Bacteria</taxon>
        <taxon>Bacillati</taxon>
        <taxon>Mycoplasmatota</taxon>
        <taxon>Mycoplasmoidales</taxon>
        <taxon>Mycoplasmoidaceae</taxon>
        <taxon>Ureaplasma</taxon>
    </lineage>
</organism>
<dbReference type="Gene3D" id="1.10.10.10">
    <property type="entry name" value="Winged helix-like DNA-binding domain superfamily/Winged helix DNA-binding domain"/>
    <property type="match status" value="1"/>
</dbReference>
<dbReference type="GO" id="GO:0003677">
    <property type="term" value="F:DNA binding"/>
    <property type="evidence" value="ECO:0007669"/>
    <property type="project" value="UniProtKB-KW"/>
</dbReference>
<dbReference type="EMBL" id="JFDP01000045">
    <property type="protein sequence ID" value="KEZ23340.1"/>
    <property type="molecule type" value="Genomic_DNA"/>
</dbReference>
<sequence length="202" mass="23070">MGVYPLDALIPSENKLANNFDCGRITVHNAYETLKDLDILHTIKGSGFYVKTMIDSYINQTFANLYPISTNATVNTKEINYSYCDILFKHATSFSLLIRNKTIARSCFLSTIPIDVSNFDPKNINISKLIIMSGNDDFFNVKTTISYDLFKTFEGLLSFDKFKINSPLIVNYLYNSNNELCLIIITQINDHYFKYTSVSKLI</sequence>
<comment type="caution">
    <text evidence="5">The sequence shown here is derived from an EMBL/GenBank/DDBJ whole genome shotgun (WGS) entry which is preliminary data.</text>
</comment>
<evidence type="ECO:0000313" key="5">
    <source>
        <dbReference type="EMBL" id="KEZ23340.1"/>
    </source>
</evidence>
<dbReference type="InterPro" id="IPR036390">
    <property type="entry name" value="WH_DNA-bd_sf"/>
</dbReference>